<dbReference type="EMBL" id="JBHSIM010000046">
    <property type="protein sequence ID" value="MFC4835140.1"/>
    <property type="molecule type" value="Genomic_DNA"/>
</dbReference>
<organism evidence="1 2">
    <name type="scientific">Actinomycetospora chibensis</name>
    <dbReference type="NCBI Taxonomy" id="663606"/>
    <lineage>
        <taxon>Bacteria</taxon>
        <taxon>Bacillati</taxon>
        <taxon>Actinomycetota</taxon>
        <taxon>Actinomycetes</taxon>
        <taxon>Pseudonocardiales</taxon>
        <taxon>Pseudonocardiaceae</taxon>
        <taxon>Actinomycetospora</taxon>
    </lineage>
</organism>
<keyword evidence="2" id="KW-1185">Reference proteome</keyword>
<comment type="caution">
    <text evidence="1">The sequence shown here is derived from an EMBL/GenBank/DDBJ whole genome shotgun (WGS) entry which is preliminary data.</text>
</comment>
<sequence length="40" mass="4420">MCLPLAHVGLGTRQIYDIFEGTEQIQQLVIARAISGRHIA</sequence>
<accession>A0ABV9RNF0</accession>
<dbReference type="RefSeq" id="WP_274189018.1">
    <property type="nucleotide sequence ID" value="NZ_BAABHN010000046.1"/>
</dbReference>
<dbReference type="Proteomes" id="UP001595909">
    <property type="component" value="Unassembled WGS sequence"/>
</dbReference>
<name>A0ABV9RNF0_9PSEU</name>
<proteinExistence type="predicted"/>
<evidence type="ECO:0000313" key="2">
    <source>
        <dbReference type="Proteomes" id="UP001595909"/>
    </source>
</evidence>
<gene>
    <name evidence="1" type="ORF">ACFPEL_22210</name>
</gene>
<protein>
    <recommendedName>
        <fullName evidence="3">Acyl-CoA dehydrogenase/oxidase C-terminal domain-containing protein</fullName>
    </recommendedName>
</protein>
<evidence type="ECO:0008006" key="3">
    <source>
        <dbReference type="Google" id="ProtNLM"/>
    </source>
</evidence>
<evidence type="ECO:0000313" key="1">
    <source>
        <dbReference type="EMBL" id="MFC4835140.1"/>
    </source>
</evidence>
<reference evidence="2" key="1">
    <citation type="journal article" date="2019" name="Int. J. Syst. Evol. Microbiol.">
        <title>The Global Catalogue of Microorganisms (GCM) 10K type strain sequencing project: providing services to taxonomists for standard genome sequencing and annotation.</title>
        <authorList>
            <consortium name="The Broad Institute Genomics Platform"/>
            <consortium name="The Broad Institute Genome Sequencing Center for Infectious Disease"/>
            <person name="Wu L."/>
            <person name="Ma J."/>
        </authorList>
    </citation>
    <scope>NUCLEOTIDE SEQUENCE [LARGE SCALE GENOMIC DNA]</scope>
    <source>
        <strain evidence="2">CCUG 50347</strain>
    </source>
</reference>